<evidence type="ECO:0000313" key="5">
    <source>
        <dbReference type="EMBL" id="KDP35556.1"/>
    </source>
</evidence>
<dbReference type="CDD" id="cd04670">
    <property type="entry name" value="NUDIX_ASFGF2_Nudt6"/>
    <property type="match status" value="1"/>
</dbReference>
<protein>
    <recommendedName>
        <fullName evidence="4">Nudix hydrolase domain-containing protein</fullName>
    </recommendedName>
</protein>
<dbReference type="PANTHER" id="PTHR13994:SF29">
    <property type="entry name" value="NUDIX HYDROLASE 2"/>
    <property type="match status" value="1"/>
</dbReference>
<feature type="domain" description="Nudix hydrolase" evidence="4">
    <location>
        <begin position="106"/>
        <end position="238"/>
    </location>
</feature>
<evidence type="ECO:0000313" key="6">
    <source>
        <dbReference type="Proteomes" id="UP000027138"/>
    </source>
</evidence>
<dbReference type="PANTHER" id="PTHR13994">
    <property type="entry name" value="NUDIX HYDROLASE RELATED"/>
    <property type="match status" value="1"/>
</dbReference>
<evidence type="ECO:0000256" key="2">
    <source>
        <dbReference type="ARBA" id="ARBA00022723"/>
    </source>
</evidence>
<dbReference type="PRINTS" id="PR01356">
    <property type="entry name" value="GFGPROTEIN"/>
</dbReference>
<sequence>MEKVLAENGVQEIKLLAAINDEHEGVIVELSEPMSKEVLALMLKASIAQWRKQGKRGIWIKVPIEMANLIEVVVKEGFWYHHAEPKYLMLVSWIQESTHTIPANASHRVGIGAFVMNQNREVLVVQEKNGIFQKMGVWKFPTGVVDEGEDICEAAIREVKEETNIDTEFVEILAFRQSHKALFGKSDISFLCLLQPVSFDIQKQELEIEAAQWMPLDEYFSQPFVQKNELWKCSFDICLTKIDKSYSGFSPVSIASNLSNEKSYFYFNNRDLKWQ</sequence>
<dbReference type="GO" id="GO:0035529">
    <property type="term" value="F:NADH pyrophosphatase activity"/>
    <property type="evidence" value="ECO:0007669"/>
    <property type="project" value="TreeGrafter"/>
</dbReference>
<evidence type="ECO:0000256" key="1">
    <source>
        <dbReference type="ARBA" id="ARBA00005582"/>
    </source>
</evidence>
<evidence type="ECO:0000256" key="3">
    <source>
        <dbReference type="ARBA" id="ARBA00022801"/>
    </source>
</evidence>
<dbReference type="GO" id="GO:0051287">
    <property type="term" value="F:NAD binding"/>
    <property type="evidence" value="ECO:0007669"/>
    <property type="project" value="TreeGrafter"/>
</dbReference>
<dbReference type="InterPro" id="IPR000086">
    <property type="entry name" value="NUDIX_hydrolase_dom"/>
</dbReference>
<keyword evidence="3" id="KW-0378">Hydrolase</keyword>
<keyword evidence="2" id="KW-0479">Metal-binding</keyword>
<gene>
    <name evidence="5" type="ORF">JCGZ_08994</name>
</gene>
<dbReference type="Proteomes" id="UP000027138">
    <property type="component" value="Unassembled WGS sequence"/>
</dbReference>
<dbReference type="EMBL" id="KK914482">
    <property type="protein sequence ID" value="KDP35556.1"/>
    <property type="molecule type" value="Genomic_DNA"/>
</dbReference>
<evidence type="ECO:0000259" key="4">
    <source>
        <dbReference type="PROSITE" id="PS51462"/>
    </source>
</evidence>
<dbReference type="SUPFAM" id="SSF55811">
    <property type="entry name" value="Nudix"/>
    <property type="match status" value="1"/>
</dbReference>
<dbReference type="InterPro" id="IPR020084">
    <property type="entry name" value="NUDIX_hydrolase_CS"/>
</dbReference>
<reference evidence="5 6" key="1">
    <citation type="journal article" date="2014" name="PLoS ONE">
        <title>Global Analysis of Gene Expression Profiles in Physic Nut (Jatropha curcas L.) Seedlings Exposed to Salt Stress.</title>
        <authorList>
            <person name="Zhang L."/>
            <person name="Zhang C."/>
            <person name="Wu P."/>
            <person name="Chen Y."/>
            <person name="Li M."/>
            <person name="Jiang H."/>
            <person name="Wu G."/>
        </authorList>
    </citation>
    <scope>NUCLEOTIDE SEQUENCE [LARGE SCALE GENOMIC DNA]</scope>
    <source>
        <strain evidence="6">cv. GZQX0401</strain>
        <tissue evidence="5">Young leaves</tissue>
    </source>
</reference>
<dbReference type="Pfam" id="PF00293">
    <property type="entry name" value="NUDIX"/>
    <property type="match status" value="1"/>
</dbReference>
<dbReference type="PROSITE" id="PS00893">
    <property type="entry name" value="NUDIX_BOX"/>
    <property type="match status" value="1"/>
</dbReference>
<dbReference type="InterPro" id="IPR003293">
    <property type="entry name" value="Nudix_hydrolase6-like"/>
</dbReference>
<dbReference type="Gene3D" id="3.90.79.10">
    <property type="entry name" value="Nucleoside Triphosphate Pyrophosphohydrolase"/>
    <property type="match status" value="1"/>
</dbReference>
<accession>A0A067KH40</accession>
<dbReference type="InterPro" id="IPR040618">
    <property type="entry name" value="Pre-Nudix"/>
</dbReference>
<dbReference type="InterPro" id="IPR015797">
    <property type="entry name" value="NUDIX_hydrolase-like_dom_sf"/>
</dbReference>
<dbReference type="FunFam" id="3.90.79.10:FF:000015">
    <property type="entry name" value="Nudix hydrolase 8"/>
    <property type="match status" value="1"/>
</dbReference>
<dbReference type="GO" id="GO:0047631">
    <property type="term" value="F:ADP-ribose diphosphatase activity"/>
    <property type="evidence" value="ECO:0007669"/>
    <property type="project" value="TreeGrafter"/>
</dbReference>
<dbReference type="Gene3D" id="3.40.630.30">
    <property type="match status" value="1"/>
</dbReference>
<name>A0A067KH40_JATCU</name>
<dbReference type="FunFam" id="3.40.630.30:FF:000016">
    <property type="entry name" value="nudix hydrolase 2"/>
    <property type="match status" value="1"/>
</dbReference>
<proteinExistence type="inferred from homology"/>
<comment type="similarity">
    <text evidence="1">Belongs to the Nudix hydrolase family.</text>
</comment>
<dbReference type="Pfam" id="PF18290">
    <property type="entry name" value="Nudix_hydro"/>
    <property type="match status" value="1"/>
</dbReference>
<dbReference type="STRING" id="180498.A0A067KH40"/>
<dbReference type="AlphaFoldDB" id="A0A067KH40"/>
<organism evidence="5 6">
    <name type="scientific">Jatropha curcas</name>
    <name type="common">Barbados nut</name>
    <dbReference type="NCBI Taxonomy" id="180498"/>
    <lineage>
        <taxon>Eukaryota</taxon>
        <taxon>Viridiplantae</taxon>
        <taxon>Streptophyta</taxon>
        <taxon>Embryophyta</taxon>
        <taxon>Tracheophyta</taxon>
        <taxon>Spermatophyta</taxon>
        <taxon>Magnoliopsida</taxon>
        <taxon>eudicotyledons</taxon>
        <taxon>Gunneridae</taxon>
        <taxon>Pentapetalae</taxon>
        <taxon>rosids</taxon>
        <taxon>fabids</taxon>
        <taxon>Malpighiales</taxon>
        <taxon>Euphorbiaceae</taxon>
        <taxon>Crotonoideae</taxon>
        <taxon>Jatropheae</taxon>
        <taxon>Jatropha</taxon>
    </lineage>
</organism>
<dbReference type="OrthoDB" id="447842at2759"/>
<dbReference type="PROSITE" id="PS51462">
    <property type="entry name" value="NUDIX"/>
    <property type="match status" value="1"/>
</dbReference>
<keyword evidence="6" id="KW-1185">Reference proteome</keyword>
<dbReference type="GO" id="GO:0046872">
    <property type="term" value="F:metal ion binding"/>
    <property type="evidence" value="ECO:0007669"/>
    <property type="project" value="UniProtKB-KW"/>
</dbReference>